<dbReference type="InterPro" id="IPR023214">
    <property type="entry name" value="HAD_sf"/>
</dbReference>
<keyword evidence="2" id="KW-1185">Reference proteome</keyword>
<dbReference type="Pfam" id="PF13419">
    <property type="entry name" value="HAD_2"/>
    <property type="match status" value="1"/>
</dbReference>
<evidence type="ECO:0000313" key="1">
    <source>
        <dbReference type="EMBL" id="WNQ09972.1"/>
    </source>
</evidence>
<dbReference type="KEGG" id="paun:MJA45_20440"/>
<dbReference type="GO" id="GO:0005829">
    <property type="term" value="C:cytosol"/>
    <property type="evidence" value="ECO:0007669"/>
    <property type="project" value="TreeGrafter"/>
</dbReference>
<dbReference type="AlphaFoldDB" id="A0AA96RDP1"/>
<dbReference type="InterPro" id="IPR041492">
    <property type="entry name" value="HAD_2"/>
</dbReference>
<name>A0AA96RDP1_9BACL</name>
<dbReference type="SFLD" id="SFLDS00003">
    <property type="entry name" value="Haloacid_Dehalogenase"/>
    <property type="match status" value="1"/>
</dbReference>
<dbReference type="InterPro" id="IPR050155">
    <property type="entry name" value="HAD-like_hydrolase_sf"/>
</dbReference>
<dbReference type="Gene3D" id="3.40.50.1000">
    <property type="entry name" value="HAD superfamily/HAD-like"/>
    <property type="match status" value="1"/>
</dbReference>
<proteinExistence type="predicted"/>
<reference evidence="1 2" key="1">
    <citation type="submission" date="2022-02" db="EMBL/GenBank/DDBJ databases">
        <title>Paenibacillus sp. MBLB1776 Whole Genome Shotgun Sequencing.</title>
        <authorList>
            <person name="Hwang C.Y."/>
            <person name="Cho E.-S."/>
            <person name="Seo M.-J."/>
        </authorList>
    </citation>
    <scope>NUCLEOTIDE SEQUENCE [LARGE SCALE GENOMIC DNA]</scope>
    <source>
        <strain evidence="1 2">MBLB1776</strain>
    </source>
</reference>
<dbReference type="Proteomes" id="UP001305702">
    <property type="component" value="Chromosome"/>
</dbReference>
<protein>
    <submittedName>
        <fullName evidence="1">HAD hydrolase-like protein</fullName>
    </submittedName>
</protein>
<dbReference type="GO" id="GO:0006281">
    <property type="term" value="P:DNA repair"/>
    <property type="evidence" value="ECO:0007669"/>
    <property type="project" value="TreeGrafter"/>
</dbReference>
<gene>
    <name evidence="1" type="ORF">MJA45_20440</name>
</gene>
<dbReference type="Gene3D" id="1.10.150.240">
    <property type="entry name" value="Putative phosphatase, domain 2"/>
    <property type="match status" value="1"/>
</dbReference>
<dbReference type="SUPFAM" id="SSF56784">
    <property type="entry name" value="HAD-like"/>
    <property type="match status" value="1"/>
</dbReference>
<accession>A0AA96RDP1</accession>
<evidence type="ECO:0000313" key="2">
    <source>
        <dbReference type="Proteomes" id="UP001305702"/>
    </source>
</evidence>
<dbReference type="RefSeq" id="WP_315603746.1">
    <property type="nucleotide sequence ID" value="NZ_CP130318.1"/>
</dbReference>
<sequence length="222" mass="25170">MIRHKLHQPEAMIFDLDGTLFQSESILLPAYHATFEQLRREGLYEGETPPEERITSCLGMVIREIWRKVLPESPASVHRRADELLLQHQLSCLKRGEGALYPGVEDTLRKLQQSGIRLFIASNGLENYVKLVSRHKGVADLFENLYTAGEYRTESKVDLVKQLLDNHRVQSAWMVGDRSSDVEAGKKNRLFVVGCDYAGFGKASELDGADVKIRSFPELLEL</sequence>
<dbReference type="PANTHER" id="PTHR43434:SF1">
    <property type="entry name" value="PHOSPHOGLYCOLATE PHOSPHATASE"/>
    <property type="match status" value="1"/>
</dbReference>
<dbReference type="InterPro" id="IPR036412">
    <property type="entry name" value="HAD-like_sf"/>
</dbReference>
<organism evidence="1 2">
    <name type="scientific">Paenibacillus aurantius</name>
    <dbReference type="NCBI Taxonomy" id="2918900"/>
    <lineage>
        <taxon>Bacteria</taxon>
        <taxon>Bacillati</taxon>
        <taxon>Bacillota</taxon>
        <taxon>Bacilli</taxon>
        <taxon>Bacillales</taxon>
        <taxon>Paenibacillaceae</taxon>
        <taxon>Paenibacillus</taxon>
    </lineage>
</organism>
<dbReference type="InterPro" id="IPR023198">
    <property type="entry name" value="PGP-like_dom2"/>
</dbReference>
<dbReference type="GO" id="GO:0008967">
    <property type="term" value="F:phosphoglycolate phosphatase activity"/>
    <property type="evidence" value="ECO:0007669"/>
    <property type="project" value="TreeGrafter"/>
</dbReference>
<dbReference type="PANTHER" id="PTHR43434">
    <property type="entry name" value="PHOSPHOGLYCOLATE PHOSPHATASE"/>
    <property type="match status" value="1"/>
</dbReference>
<dbReference type="EMBL" id="CP130318">
    <property type="protein sequence ID" value="WNQ09972.1"/>
    <property type="molecule type" value="Genomic_DNA"/>
</dbReference>
<dbReference type="SFLD" id="SFLDG01129">
    <property type="entry name" value="C1.5:_HAD__Beta-PGM__Phosphata"/>
    <property type="match status" value="1"/>
</dbReference>